<dbReference type="AlphaFoldDB" id="A0A9D6V4D8"/>
<proteinExistence type="predicted"/>
<dbReference type="PANTHER" id="PTHR30471:SF3">
    <property type="entry name" value="UPF0758 PROTEIN YEES-RELATED"/>
    <property type="match status" value="1"/>
</dbReference>
<dbReference type="SUPFAM" id="SSF102712">
    <property type="entry name" value="JAB1/MPN domain"/>
    <property type="match status" value="1"/>
</dbReference>
<dbReference type="GO" id="GO:0008237">
    <property type="term" value="F:metallopeptidase activity"/>
    <property type="evidence" value="ECO:0007669"/>
    <property type="project" value="UniProtKB-KW"/>
</dbReference>
<dbReference type="Pfam" id="PF20582">
    <property type="entry name" value="UPF0758_N"/>
    <property type="match status" value="1"/>
</dbReference>
<evidence type="ECO:0000256" key="3">
    <source>
        <dbReference type="ARBA" id="ARBA00022801"/>
    </source>
</evidence>
<evidence type="ECO:0000313" key="8">
    <source>
        <dbReference type="Proteomes" id="UP000807825"/>
    </source>
</evidence>
<name>A0A9D6V4D8_9BACT</name>
<dbReference type="InterPro" id="IPR046778">
    <property type="entry name" value="UPF0758_N"/>
</dbReference>
<dbReference type="Pfam" id="PF04002">
    <property type="entry name" value="RadC"/>
    <property type="match status" value="1"/>
</dbReference>
<keyword evidence="1" id="KW-0645">Protease</keyword>
<dbReference type="GO" id="GO:0046872">
    <property type="term" value="F:metal ion binding"/>
    <property type="evidence" value="ECO:0007669"/>
    <property type="project" value="UniProtKB-KW"/>
</dbReference>
<evidence type="ECO:0000256" key="4">
    <source>
        <dbReference type="ARBA" id="ARBA00022833"/>
    </source>
</evidence>
<dbReference type="EMBL" id="JACRDE010000464">
    <property type="protein sequence ID" value="MBI5251329.1"/>
    <property type="molecule type" value="Genomic_DNA"/>
</dbReference>
<dbReference type="InterPro" id="IPR001405">
    <property type="entry name" value="UPF0758"/>
</dbReference>
<keyword evidence="3" id="KW-0378">Hydrolase</keyword>
<comment type="caution">
    <text evidence="7">The sequence shown here is derived from an EMBL/GenBank/DDBJ whole genome shotgun (WGS) entry which is preliminary data.</text>
</comment>
<dbReference type="Proteomes" id="UP000807825">
    <property type="component" value="Unassembled WGS sequence"/>
</dbReference>
<reference evidence="7" key="1">
    <citation type="submission" date="2020-07" db="EMBL/GenBank/DDBJ databases">
        <title>Huge and variable diversity of episymbiotic CPR bacteria and DPANN archaea in groundwater ecosystems.</title>
        <authorList>
            <person name="He C.Y."/>
            <person name="Keren R."/>
            <person name="Whittaker M."/>
            <person name="Farag I.F."/>
            <person name="Doudna J."/>
            <person name="Cate J.H.D."/>
            <person name="Banfield J.F."/>
        </authorList>
    </citation>
    <scope>NUCLEOTIDE SEQUENCE</scope>
    <source>
        <strain evidence="7">NC_groundwater_1664_Pr3_B-0.1um_52_9</strain>
    </source>
</reference>
<dbReference type="PROSITE" id="PS50249">
    <property type="entry name" value="MPN"/>
    <property type="match status" value="1"/>
</dbReference>
<dbReference type="GO" id="GO:0006508">
    <property type="term" value="P:proteolysis"/>
    <property type="evidence" value="ECO:0007669"/>
    <property type="project" value="UniProtKB-KW"/>
</dbReference>
<dbReference type="PANTHER" id="PTHR30471">
    <property type="entry name" value="DNA REPAIR PROTEIN RADC"/>
    <property type="match status" value="1"/>
</dbReference>
<organism evidence="7 8">
    <name type="scientific">Desulfomonile tiedjei</name>
    <dbReference type="NCBI Taxonomy" id="2358"/>
    <lineage>
        <taxon>Bacteria</taxon>
        <taxon>Pseudomonadati</taxon>
        <taxon>Thermodesulfobacteriota</taxon>
        <taxon>Desulfomonilia</taxon>
        <taxon>Desulfomonilales</taxon>
        <taxon>Desulfomonilaceae</taxon>
        <taxon>Desulfomonile</taxon>
    </lineage>
</organism>
<feature type="domain" description="MPN" evidence="6">
    <location>
        <begin position="98"/>
        <end position="220"/>
    </location>
</feature>
<dbReference type="Gene3D" id="1.10.150.20">
    <property type="entry name" value="5' to 3' exonuclease, C-terminal subdomain"/>
    <property type="match status" value="1"/>
</dbReference>
<accession>A0A9D6V4D8</accession>
<sequence>MTDREEELKERLFRSAQHALTDAEILELLLMYAIAADNAKNLAERLMIEFRSLREVLNASTVELTQVEGLDSKTAGLIRVAAQLVSRCGEADGHEKDIFANSKEVERYLLSRFSGMKEEKALAVFFNDQGVILGQDFLGAGTVDHMVLFPRQIMERALMYNATSLIIAHNHPHGPPLPSMRDREEAERLRDILRPFEIVVKDSIVVGRNRCFSIFKNTPL</sequence>
<keyword evidence="4" id="KW-0862">Zinc</keyword>
<evidence type="ECO:0000259" key="6">
    <source>
        <dbReference type="PROSITE" id="PS50249"/>
    </source>
</evidence>
<dbReference type="InterPro" id="IPR025657">
    <property type="entry name" value="RadC_JAB"/>
</dbReference>
<evidence type="ECO:0000256" key="1">
    <source>
        <dbReference type="ARBA" id="ARBA00022670"/>
    </source>
</evidence>
<gene>
    <name evidence="7" type="ORF">HY912_17715</name>
</gene>
<evidence type="ECO:0000256" key="5">
    <source>
        <dbReference type="ARBA" id="ARBA00023049"/>
    </source>
</evidence>
<evidence type="ECO:0000313" key="7">
    <source>
        <dbReference type="EMBL" id="MBI5251329.1"/>
    </source>
</evidence>
<dbReference type="Gene3D" id="3.40.140.10">
    <property type="entry name" value="Cytidine Deaminase, domain 2"/>
    <property type="match status" value="1"/>
</dbReference>
<keyword evidence="5" id="KW-0482">Metalloprotease</keyword>
<keyword evidence="2" id="KW-0479">Metal-binding</keyword>
<evidence type="ECO:0000256" key="2">
    <source>
        <dbReference type="ARBA" id="ARBA00022723"/>
    </source>
</evidence>
<protein>
    <submittedName>
        <fullName evidence="7">RadC family protein</fullName>
    </submittedName>
</protein>
<dbReference type="InterPro" id="IPR037518">
    <property type="entry name" value="MPN"/>
</dbReference>